<dbReference type="AlphaFoldDB" id="A0A1H8MPK2"/>
<accession>A0A1H8MPK2</accession>
<dbReference type="Gene3D" id="1.20.1250.20">
    <property type="entry name" value="MFS general substrate transporter like domains"/>
    <property type="match status" value="2"/>
</dbReference>
<sequence length="402" mass="41567">MGWRIFLFAAVLSAAGIPLYIHLPLFAHRELGLGFEVIGLTLLALRAVDFVQDPLLGRLVDAAPDHQPHLAALALGTMALGFALLFGLPVLAAPPLPPLVWMIATLIVIFTGFSLGMILFYAQGVTWAEDMGGHFGVAAWREAGLLAGILLATLAPAAISALWGPQVQYGGYGLLLAAICLVALPVVRPIWQRGRPGALRPALGAPARRLLGLALINALPLGLTSTLFLLFVEYRLDMPDMAGLFLLVFFAAAGLSAPLWARLGERFGPRRVLFGSMTLAIVSFAWVATLGPGDGAAFALISAASGLALGADFVILPALFAGLMGRGGAGAGFGLWSLAQKLSLALAAGSLVFLGLGTGTTTGAGAPAPAALTWGYAVLPCLLKLVALAMIVRLPHPAKAPA</sequence>
<dbReference type="OrthoDB" id="181905at2"/>
<feature type="transmembrane region" description="Helical" evidence="1">
    <location>
        <begin position="272"/>
        <end position="291"/>
    </location>
</feature>
<feature type="transmembrane region" description="Helical" evidence="1">
    <location>
        <begin position="99"/>
        <end position="122"/>
    </location>
</feature>
<keyword evidence="1" id="KW-1133">Transmembrane helix</keyword>
<keyword evidence="1" id="KW-0812">Transmembrane</keyword>
<feature type="transmembrane region" description="Helical" evidence="1">
    <location>
        <begin position="70"/>
        <end position="93"/>
    </location>
</feature>
<organism evidence="2 3">
    <name type="scientific">Salinihabitans flavidus</name>
    <dbReference type="NCBI Taxonomy" id="569882"/>
    <lineage>
        <taxon>Bacteria</taxon>
        <taxon>Pseudomonadati</taxon>
        <taxon>Pseudomonadota</taxon>
        <taxon>Alphaproteobacteria</taxon>
        <taxon>Rhodobacterales</taxon>
        <taxon>Roseobacteraceae</taxon>
        <taxon>Salinihabitans</taxon>
    </lineage>
</organism>
<keyword evidence="3" id="KW-1185">Reference proteome</keyword>
<feature type="transmembrane region" description="Helical" evidence="1">
    <location>
        <begin position="242"/>
        <end position="260"/>
    </location>
</feature>
<dbReference type="InterPro" id="IPR036259">
    <property type="entry name" value="MFS_trans_sf"/>
</dbReference>
<feature type="transmembrane region" description="Helical" evidence="1">
    <location>
        <begin position="297"/>
        <end position="321"/>
    </location>
</feature>
<dbReference type="SUPFAM" id="SSF103473">
    <property type="entry name" value="MFS general substrate transporter"/>
    <property type="match status" value="1"/>
</dbReference>
<evidence type="ECO:0000313" key="3">
    <source>
        <dbReference type="Proteomes" id="UP000198893"/>
    </source>
</evidence>
<evidence type="ECO:0000256" key="1">
    <source>
        <dbReference type="SAM" id="Phobius"/>
    </source>
</evidence>
<evidence type="ECO:0000313" key="2">
    <source>
        <dbReference type="EMBL" id="SEO19239.1"/>
    </source>
</evidence>
<dbReference type="RefSeq" id="WP_093115183.1">
    <property type="nucleotide sequence ID" value="NZ_FODS01000002.1"/>
</dbReference>
<dbReference type="Proteomes" id="UP000198893">
    <property type="component" value="Unassembled WGS sequence"/>
</dbReference>
<feature type="transmembrane region" description="Helical" evidence="1">
    <location>
        <begin position="143"/>
        <end position="163"/>
    </location>
</feature>
<reference evidence="2 3" key="1">
    <citation type="submission" date="2016-10" db="EMBL/GenBank/DDBJ databases">
        <authorList>
            <person name="de Groot N.N."/>
        </authorList>
    </citation>
    <scope>NUCLEOTIDE SEQUENCE [LARGE SCALE GENOMIC DNA]</scope>
    <source>
        <strain evidence="2 3">DSM 27842</strain>
    </source>
</reference>
<protein>
    <submittedName>
        <fullName evidence="2">Na+/melibiose symporter</fullName>
    </submittedName>
</protein>
<feature type="transmembrane region" description="Helical" evidence="1">
    <location>
        <begin position="32"/>
        <end position="49"/>
    </location>
</feature>
<dbReference type="Pfam" id="PF13347">
    <property type="entry name" value="MFS_2"/>
    <property type="match status" value="2"/>
</dbReference>
<name>A0A1H8MPK2_9RHOB</name>
<keyword evidence="1" id="KW-0472">Membrane</keyword>
<feature type="transmembrane region" description="Helical" evidence="1">
    <location>
        <begin position="169"/>
        <end position="190"/>
    </location>
</feature>
<dbReference type="STRING" id="569882.SAMN04490248_102191"/>
<feature type="transmembrane region" description="Helical" evidence="1">
    <location>
        <begin position="374"/>
        <end position="392"/>
    </location>
</feature>
<feature type="transmembrane region" description="Helical" evidence="1">
    <location>
        <begin position="333"/>
        <end position="354"/>
    </location>
</feature>
<dbReference type="EMBL" id="FODS01000002">
    <property type="protein sequence ID" value="SEO19239.1"/>
    <property type="molecule type" value="Genomic_DNA"/>
</dbReference>
<feature type="transmembrane region" description="Helical" evidence="1">
    <location>
        <begin position="210"/>
        <end position="230"/>
    </location>
</feature>
<proteinExistence type="predicted"/>
<gene>
    <name evidence="2" type="ORF">SAMN04490248_102191</name>
</gene>